<evidence type="ECO:0000256" key="1">
    <source>
        <dbReference type="SAM" id="MobiDB-lite"/>
    </source>
</evidence>
<evidence type="ECO:0000313" key="5">
    <source>
        <dbReference type="Proteomes" id="UP000310066"/>
    </source>
</evidence>
<dbReference type="AlphaFoldDB" id="A0A4U0UCH5"/>
<dbReference type="STRING" id="329885.A0A4U0UCH5"/>
<dbReference type="Proteomes" id="UP000310066">
    <property type="component" value="Unassembled WGS sequence"/>
</dbReference>
<evidence type="ECO:0000313" key="4">
    <source>
        <dbReference type="EMBL" id="TKA32994.1"/>
    </source>
</evidence>
<name>A0A4U0UCH5_9PEZI</name>
<protein>
    <submittedName>
        <fullName evidence="4">Uncharacterized protein</fullName>
    </submittedName>
</protein>
<dbReference type="Proteomes" id="UP001175353">
    <property type="component" value="Unassembled WGS sequence"/>
</dbReference>
<sequence>MSVCPVVGTSTTVLPPDHPALSSDPEARCPVTNAKVAHHESHIIHSHPSSPTIPDDPHKRMDASMCPAVHSLTRQNTLENEICPVVGAVSAYLPPTHPKLTEQESGKVCPVTNATLAHHEGKLHLHPSVADDAPVSKCPVAGASMNQ</sequence>
<evidence type="ECO:0000313" key="6">
    <source>
        <dbReference type="Proteomes" id="UP001175353"/>
    </source>
</evidence>
<evidence type="ECO:0000313" key="3">
    <source>
        <dbReference type="EMBL" id="KAK0979841.1"/>
    </source>
</evidence>
<dbReference type="EMBL" id="NAJP01000088">
    <property type="protein sequence ID" value="TKA32994.1"/>
    <property type="molecule type" value="Genomic_DNA"/>
</dbReference>
<dbReference type="Proteomes" id="UP001168146">
    <property type="component" value="Unassembled WGS sequence"/>
</dbReference>
<dbReference type="OrthoDB" id="3923202at2759"/>
<evidence type="ECO:0000313" key="2">
    <source>
        <dbReference type="EMBL" id="KAK0322654.1"/>
    </source>
</evidence>
<dbReference type="EMBL" id="JASUXU010000015">
    <property type="protein sequence ID" value="KAK0322654.1"/>
    <property type="molecule type" value="Genomic_DNA"/>
</dbReference>
<reference evidence="3" key="3">
    <citation type="submission" date="2023-06" db="EMBL/GenBank/DDBJ databases">
        <title>Black Yeasts Isolated from many extreme environments.</title>
        <authorList>
            <person name="Coleine C."/>
            <person name="Stajich J.E."/>
            <person name="Selbmann L."/>
        </authorList>
    </citation>
    <scope>NUCLEOTIDE SEQUENCE</scope>
    <source>
        <strain evidence="3">CCFEE 5200</strain>
    </source>
</reference>
<organism evidence="4 5">
    <name type="scientific">Friedmanniomyces endolithicus</name>
    <dbReference type="NCBI Taxonomy" id="329885"/>
    <lineage>
        <taxon>Eukaryota</taxon>
        <taxon>Fungi</taxon>
        <taxon>Dikarya</taxon>
        <taxon>Ascomycota</taxon>
        <taxon>Pezizomycotina</taxon>
        <taxon>Dothideomycetes</taxon>
        <taxon>Dothideomycetidae</taxon>
        <taxon>Mycosphaerellales</taxon>
        <taxon>Teratosphaeriaceae</taxon>
        <taxon>Friedmanniomyces</taxon>
    </lineage>
</organism>
<reference evidence="4 5" key="1">
    <citation type="submission" date="2017-03" db="EMBL/GenBank/DDBJ databases">
        <title>Genomes of endolithic fungi from Antarctica.</title>
        <authorList>
            <person name="Coleine C."/>
            <person name="Masonjones S."/>
            <person name="Stajich J.E."/>
        </authorList>
    </citation>
    <scope>NUCLEOTIDE SEQUENCE [LARGE SCALE GENOMIC DNA]</scope>
    <source>
        <strain evidence="4 5">CCFEE 5311</strain>
    </source>
</reference>
<reference evidence="2" key="2">
    <citation type="submission" date="2021-12" db="EMBL/GenBank/DDBJ databases">
        <title>Black yeast isolated from Biological Soil Crust.</title>
        <authorList>
            <person name="Kurbessoian T."/>
        </authorList>
    </citation>
    <scope>NUCLEOTIDE SEQUENCE</scope>
    <source>
        <strain evidence="2">CCFEE 5208</strain>
    </source>
</reference>
<comment type="caution">
    <text evidence="4">The sequence shown here is derived from an EMBL/GenBank/DDBJ whole genome shotgun (WGS) entry which is preliminary data.</text>
</comment>
<keyword evidence="6" id="KW-1185">Reference proteome</keyword>
<accession>A0A4U0UCH5</accession>
<dbReference type="EMBL" id="JAUJLE010000120">
    <property type="protein sequence ID" value="KAK0979841.1"/>
    <property type="molecule type" value="Genomic_DNA"/>
</dbReference>
<feature type="region of interest" description="Disordered" evidence="1">
    <location>
        <begin position="1"/>
        <end position="25"/>
    </location>
</feature>
<proteinExistence type="predicted"/>
<gene>
    <name evidence="4" type="ORF">B0A54_14380</name>
    <name evidence="2" type="ORF">LTR82_006110</name>
    <name evidence="3" type="ORF">LTR91_012487</name>
</gene>